<feature type="transmembrane region" description="Helical" evidence="1">
    <location>
        <begin position="42"/>
        <end position="60"/>
    </location>
</feature>
<feature type="transmembrane region" description="Helical" evidence="1">
    <location>
        <begin position="20"/>
        <end position="36"/>
    </location>
</feature>
<evidence type="ECO:0000313" key="2">
    <source>
        <dbReference type="EMBL" id="NOT34813.1"/>
    </source>
</evidence>
<organism evidence="2 3">
    <name type="scientific">Eiseniibacteriota bacterium</name>
    <dbReference type="NCBI Taxonomy" id="2212470"/>
    <lineage>
        <taxon>Bacteria</taxon>
        <taxon>Candidatus Eiseniibacteriota</taxon>
    </lineage>
</organism>
<dbReference type="AlphaFoldDB" id="A0A849SM18"/>
<evidence type="ECO:0000313" key="3">
    <source>
        <dbReference type="Proteomes" id="UP000580839"/>
    </source>
</evidence>
<name>A0A849SM18_UNCEI</name>
<gene>
    <name evidence="2" type="ORF">HOP12_11665</name>
</gene>
<accession>A0A849SM18</accession>
<comment type="caution">
    <text evidence="2">The sequence shown here is derived from an EMBL/GenBank/DDBJ whole genome shotgun (WGS) entry which is preliminary data.</text>
</comment>
<dbReference type="EMBL" id="JABFRW010000147">
    <property type="protein sequence ID" value="NOT34813.1"/>
    <property type="molecule type" value="Genomic_DNA"/>
</dbReference>
<proteinExistence type="predicted"/>
<keyword evidence="1" id="KW-0472">Membrane</keyword>
<keyword evidence="1" id="KW-0812">Transmembrane</keyword>
<dbReference type="Proteomes" id="UP000580839">
    <property type="component" value="Unassembled WGS sequence"/>
</dbReference>
<keyword evidence="1" id="KW-1133">Transmembrane helix</keyword>
<feature type="transmembrane region" description="Helical" evidence="1">
    <location>
        <begin position="81"/>
        <end position="102"/>
    </location>
</feature>
<sequence length="107" mass="11445">MMRTIFTTEALRPLVARLELGTTLPVVALIAAGAALSSMRGLWSTAIGLELLATSFWLWARRASDAREQLARWSWMRRPAAALWLAAGCHAAMAGIVVGEAAPAARA</sequence>
<feature type="non-terminal residue" evidence="2">
    <location>
        <position position="107"/>
    </location>
</feature>
<evidence type="ECO:0000256" key="1">
    <source>
        <dbReference type="SAM" id="Phobius"/>
    </source>
</evidence>
<protein>
    <submittedName>
        <fullName evidence="2">Uncharacterized protein</fullName>
    </submittedName>
</protein>
<reference evidence="2 3" key="1">
    <citation type="submission" date="2020-04" db="EMBL/GenBank/DDBJ databases">
        <title>Metagenomic profiling of ammonia- and methane-oxidizing microorganisms in a Dutch drinking water treatment plant.</title>
        <authorList>
            <person name="Poghosyan L."/>
            <person name="Leucker S."/>
        </authorList>
    </citation>
    <scope>NUCLEOTIDE SEQUENCE [LARGE SCALE GENOMIC DNA]</scope>
    <source>
        <strain evidence="2">S-RSF-IL-03</strain>
    </source>
</reference>